<dbReference type="OrthoDB" id="2288024at2"/>
<evidence type="ECO:0000256" key="3">
    <source>
        <dbReference type="ARBA" id="ARBA00023163"/>
    </source>
</evidence>
<protein>
    <submittedName>
        <fullName evidence="5">MarR family transcriptional regulator</fullName>
    </submittedName>
</protein>
<gene>
    <name evidence="5" type="ORF">BSK65_13130</name>
</gene>
<dbReference type="SMART" id="SM00347">
    <property type="entry name" value="HTH_MARR"/>
    <property type="match status" value="1"/>
</dbReference>
<dbReference type="GO" id="GO:0003677">
    <property type="term" value="F:DNA binding"/>
    <property type="evidence" value="ECO:0007669"/>
    <property type="project" value="UniProtKB-KW"/>
</dbReference>
<name>A0A1R0ZGV8_9BACL</name>
<dbReference type="Gene3D" id="1.10.10.10">
    <property type="entry name" value="Winged helix-like DNA-binding domain superfamily/Winged helix DNA-binding domain"/>
    <property type="match status" value="1"/>
</dbReference>
<dbReference type="PRINTS" id="PR00598">
    <property type="entry name" value="HTHMARR"/>
</dbReference>
<keyword evidence="2" id="KW-0238">DNA-binding</keyword>
<dbReference type="AlphaFoldDB" id="A0A1R0ZGV8"/>
<dbReference type="EMBL" id="MPTW01000006">
    <property type="protein sequence ID" value="OME69866.1"/>
    <property type="molecule type" value="Genomic_DNA"/>
</dbReference>
<dbReference type="SUPFAM" id="SSF46785">
    <property type="entry name" value="Winged helix' DNA-binding domain"/>
    <property type="match status" value="1"/>
</dbReference>
<comment type="caution">
    <text evidence="5">The sequence shown here is derived from an EMBL/GenBank/DDBJ whole genome shotgun (WGS) entry which is preliminary data.</text>
</comment>
<evidence type="ECO:0000256" key="1">
    <source>
        <dbReference type="ARBA" id="ARBA00023015"/>
    </source>
</evidence>
<dbReference type="PANTHER" id="PTHR42756">
    <property type="entry name" value="TRANSCRIPTIONAL REGULATOR, MARR"/>
    <property type="match status" value="1"/>
</dbReference>
<sequence length="143" mass="16515">MFNLNDCIGFITNTASKKIVDEFNRRLKDIGITKVKWTALFFIGEKDGISQKELSQKMNVNESSIARLLDRMEREKLCSRVRDSQDRRIIRINLTQEGEALRAELLPIGQNFHDDATNGISQEELHIFTTVLDKMVHNLSKIH</sequence>
<accession>A0A1R0ZGV8</accession>
<dbReference type="InterPro" id="IPR000835">
    <property type="entry name" value="HTH_MarR-typ"/>
</dbReference>
<dbReference type="GO" id="GO:0003700">
    <property type="term" value="F:DNA-binding transcription factor activity"/>
    <property type="evidence" value="ECO:0007669"/>
    <property type="project" value="InterPro"/>
</dbReference>
<evidence type="ECO:0000256" key="2">
    <source>
        <dbReference type="ARBA" id="ARBA00023125"/>
    </source>
</evidence>
<evidence type="ECO:0000313" key="5">
    <source>
        <dbReference type="EMBL" id="OME69866.1"/>
    </source>
</evidence>
<dbReference type="Proteomes" id="UP000187425">
    <property type="component" value="Unassembled WGS sequence"/>
</dbReference>
<keyword evidence="1" id="KW-0805">Transcription regulation</keyword>
<evidence type="ECO:0000259" key="4">
    <source>
        <dbReference type="PROSITE" id="PS50995"/>
    </source>
</evidence>
<dbReference type="PROSITE" id="PS50995">
    <property type="entry name" value="HTH_MARR_2"/>
    <property type="match status" value="1"/>
</dbReference>
<proteinExistence type="predicted"/>
<dbReference type="RefSeq" id="WP_076284734.1">
    <property type="nucleotide sequence ID" value="NZ_MPTW01000006.1"/>
</dbReference>
<evidence type="ECO:0000313" key="6">
    <source>
        <dbReference type="Proteomes" id="UP000187425"/>
    </source>
</evidence>
<reference evidence="5 6" key="1">
    <citation type="submission" date="2016-11" db="EMBL/GenBank/DDBJ databases">
        <title>Paenibacillus species isolates.</title>
        <authorList>
            <person name="Beno S.M."/>
        </authorList>
    </citation>
    <scope>NUCLEOTIDE SEQUENCE [LARGE SCALE GENOMIC DNA]</scope>
    <source>
        <strain evidence="5 6">FSL H7-0443</strain>
    </source>
</reference>
<feature type="domain" description="HTH marR-type" evidence="4">
    <location>
        <begin position="1"/>
        <end position="137"/>
    </location>
</feature>
<keyword evidence="3" id="KW-0804">Transcription</keyword>
<dbReference type="InterPro" id="IPR036390">
    <property type="entry name" value="WH_DNA-bd_sf"/>
</dbReference>
<dbReference type="InterPro" id="IPR036388">
    <property type="entry name" value="WH-like_DNA-bd_sf"/>
</dbReference>
<dbReference type="PANTHER" id="PTHR42756:SF1">
    <property type="entry name" value="TRANSCRIPTIONAL REPRESSOR OF EMRAB OPERON"/>
    <property type="match status" value="1"/>
</dbReference>
<organism evidence="5 6">
    <name type="scientific">Paenibacillus odorifer</name>
    <dbReference type="NCBI Taxonomy" id="189426"/>
    <lineage>
        <taxon>Bacteria</taxon>
        <taxon>Bacillati</taxon>
        <taxon>Bacillota</taxon>
        <taxon>Bacilli</taxon>
        <taxon>Bacillales</taxon>
        <taxon>Paenibacillaceae</taxon>
        <taxon>Paenibacillus</taxon>
    </lineage>
</organism>
<dbReference type="Pfam" id="PF01047">
    <property type="entry name" value="MarR"/>
    <property type="match status" value="1"/>
</dbReference>